<organism evidence="2 3">
    <name type="scientific">Calocera viscosa (strain TUFC12733)</name>
    <dbReference type="NCBI Taxonomy" id="1330018"/>
    <lineage>
        <taxon>Eukaryota</taxon>
        <taxon>Fungi</taxon>
        <taxon>Dikarya</taxon>
        <taxon>Basidiomycota</taxon>
        <taxon>Agaricomycotina</taxon>
        <taxon>Dacrymycetes</taxon>
        <taxon>Dacrymycetales</taxon>
        <taxon>Dacrymycetaceae</taxon>
        <taxon>Calocera</taxon>
    </lineage>
</organism>
<evidence type="ECO:0000313" key="2">
    <source>
        <dbReference type="EMBL" id="KZO91858.1"/>
    </source>
</evidence>
<dbReference type="Proteomes" id="UP000076738">
    <property type="component" value="Unassembled WGS sequence"/>
</dbReference>
<evidence type="ECO:0000259" key="1">
    <source>
        <dbReference type="Pfam" id="PF20703"/>
    </source>
</evidence>
<protein>
    <recommendedName>
        <fullName evidence="1">Novel STAND NTPase 1 domain-containing protein</fullName>
    </recommendedName>
</protein>
<dbReference type="Gene3D" id="3.40.50.300">
    <property type="entry name" value="P-loop containing nucleotide triphosphate hydrolases"/>
    <property type="match status" value="1"/>
</dbReference>
<dbReference type="Gene3D" id="1.25.40.10">
    <property type="entry name" value="Tetratricopeptide repeat domain"/>
    <property type="match status" value="1"/>
</dbReference>
<dbReference type="InterPro" id="IPR027417">
    <property type="entry name" value="P-loop_NTPase"/>
</dbReference>
<dbReference type="OrthoDB" id="1658288at2759"/>
<accession>A0A167HPX1</accession>
<dbReference type="SUPFAM" id="SSF48452">
    <property type="entry name" value="TPR-like"/>
    <property type="match status" value="1"/>
</dbReference>
<dbReference type="EMBL" id="KV417317">
    <property type="protein sequence ID" value="KZO91858.1"/>
    <property type="molecule type" value="Genomic_DNA"/>
</dbReference>
<dbReference type="STRING" id="1330018.A0A167HPX1"/>
<dbReference type="Pfam" id="PF20703">
    <property type="entry name" value="nSTAND1"/>
    <property type="match status" value="1"/>
</dbReference>
<name>A0A167HPX1_CALVF</name>
<evidence type="ECO:0000313" key="3">
    <source>
        <dbReference type="Proteomes" id="UP000076738"/>
    </source>
</evidence>
<dbReference type="InterPro" id="IPR049052">
    <property type="entry name" value="nSTAND1"/>
</dbReference>
<dbReference type="SUPFAM" id="SSF52540">
    <property type="entry name" value="P-loop containing nucleoside triphosphate hydrolases"/>
    <property type="match status" value="1"/>
</dbReference>
<dbReference type="PANTHER" id="PTHR47691:SF3">
    <property type="entry name" value="HTH-TYPE TRANSCRIPTIONAL REGULATOR RV0890C-RELATED"/>
    <property type="match status" value="1"/>
</dbReference>
<dbReference type="PANTHER" id="PTHR47691">
    <property type="entry name" value="REGULATOR-RELATED"/>
    <property type="match status" value="1"/>
</dbReference>
<dbReference type="InterPro" id="IPR011990">
    <property type="entry name" value="TPR-like_helical_dom_sf"/>
</dbReference>
<keyword evidence="3" id="KW-1185">Reference proteome</keyword>
<reference evidence="2 3" key="1">
    <citation type="journal article" date="2016" name="Mol. Biol. Evol.">
        <title>Comparative Genomics of Early-Diverging Mushroom-Forming Fungi Provides Insights into the Origins of Lignocellulose Decay Capabilities.</title>
        <authorList>
            <person name="Nagy L.G."/>
            <person name="Riley R."/>
            <person name="Tritt A."/>
            <person name="Adam C."/>
            <person name="Daum C."/>
            <person name="Floudas D."/>
            <person name="Sun H."/>
            <person name="Yadav J.S."/>
            <person name="Pangilinan J."/>
            <person name="Larsson K.H."/>
            <person name="Matsuura K."/>
            <person name="Barry K."/>
            <person name="Labutti K."/>
            <person name="Kuo R."/>
            <person name="Ohm R.A."/>
            <person name="Bhattacharya S.S."/>
            <person name="Shirouzu T."/>
            <person name="Yoshinaga Y."/>
            <person name="Martin F.M."/>
            <person name="Grigoriev I.V."/>
            <person name="Hibbett D.S."/>
        </authorList>
    </citation>
    <scope>NUCLEOTIDE SEQUENCE [LARGE SCALE GENOMIC DNA]</scope>
    <source>
        <strain evidence="2 3">TUFC12733</strain>
    </source>
</reference>
<proteinExistence type="predicted"/>
<feature type="domain" description="Novel STAND NTPase 1" evidence="1">
    <location>
        <begin position="103"/>
        <end position="243"/>
    </location>
</feature>
<gene>
    <name evidence="2" type="ORF">CALVIDRAFT_601938</name>
</gene>
<sequence length="641" mass="70304">MSPERTADAKVRNALDALITIVSDIKHFLDHPPSIKEELVGRKRAVAIAKFLKEVEEMRLQFVEVHTISTGARVDVLQSQFTALHVSQRPADLPLSNIPPKPNVFYGRDELVTSIVELLLQDKACRIPILGAGGMGKTSVATTAIHDPRVKEKYGQRNIFVSCEGVVSAEGIVNALATALGLGANGNPRSAVLRYLSSGASTLLTLDNLETALDSADGENVELLVATIAQYARLCLIITMRGTIAPTAVDWEPTCSVPLDRLPLDAARKIWLRTCGHNDDKLDTLLRKLDGLPLAIHLMACQGKYLTPTQLLAAYKRERTRLIKVGRAGRLKSLEVSTRLSLACDPMRQEPNALALLSVLCLLPDGLTIDELPDVLPSMRAGITAAASVLMQVALAFQDKDRLRMLSPIRDFILREHPPHGAALKELRYHFMDLTFKVYGNGMDLTKDRVQVFSANFGNISSVLLQFWRTSPNKEQIDTLLLATLAPAHTSRMSSYGDFVPLLSEAKLVLGRLGNRAGAALCSEELGDLMSNQHRYLEAAQALEDAKASFDDLGFRHGAAECMRSLGSMLWMQGRNAEAARLVNEAKSVFQEIGDRLGAAKCTQVGEVLRLQGKYEEAARVVMEAKTADCLLCEQQLYFLF</sequence>
<dbReference type="AlphaFoldDB" id="A0A167HPX1"/>